<sequence>MTDLLPRFLRLSALVAVELGREERHEDEKLEEAANKLAMAKRKEGRSTSSSSSVGGGRARAISGAGDIGSSALSSNSYDSDDDSPDTNKRLAARPTKLWYKLLAGLLTRAVLQGYLVKGWKGTDPVEVLLGVGVGAVPPEDLANKDDEDVTMLDEEDEKEYEPDDMPELADAWHILFGFKSKDAPAPTASKPNGVPADDYEKLMEDRISEFFTVSPNVSELANHLDDLAHKYPSQPVDRSLLKFCEAVAKWRGKPELETYKDRSFDAPASPAAAGSSGLSTSATSNLSIHQLIHPQPPPKPLIEQYFVMPSKSEREATSLGGWGAASSSKSTAVGDRRDS</sequence>
<feature type="region of interest" description="Disordered" evidence="1">
    <location>
        <begin position="262"/>
        <end position="281"/>
    </location>
</feature>
<organism evidence="2 3">
    <name type="scientific">Tulasnella calospora MUT 4182</name>
    <dbReference type="NCBI Taxonomy" id="1051891"/>
    <lineage>
        <taxon>Eukaryota</taxon>
        <taxon>Fungi</taxon>
        <taxon>Dikarya</taxon>
        <taxon>Basidiomycota</taxon>
        <taxon>Agaricomycotina</taxon>
        <taxon>Agaricomycetes</taxon>
        <taxon>Cantharellales</taxon>
        <taxon>Tulasnellaceae</taxon>
        <taxon>Tulasnella</taxon>
    </lineage>
</organism>
<evidence type="ECO:0000313" key="3">
    <source>
        <dbReference type="Proteomes" id="UP000054248"/>
    </source>
</evidence>
<evidence type="ECO:0000313" key="2">
    <source>
        <dbReference type="EMBL" id="KIO20265.1"/>
    </source>
</evidence>
<evidence type="ECO:0000256" key="1">
    <source>
        <dbReference type="SAM" id="MobiDB-lite"/>
    </source>
</evidence>
<dbReference type="EMBL" id="KN823180">
    <property type="protein sequence ID" value="KIO20265.1"/>
    <property type="molecule type" value="Genomic_DNA"/>
</dbReference>
<accession>A0A0C3PYE0</accession>
<feature type="non-terminal residue" evidence="2">
    <location>
        <position position="340"/>
    </location>
</feature>
<keyword evidence="2" id="KW-0378">Hydrolase</keyword>
<feature type="compositionally biased region" description="Low complexity" evidence="1">
    <location>
        <begin position="267"/>
        <end position="281"/>
    </location>
</feature>
<name>A0A0C3PYE0_9AGAM</name>
<dbReference type="GO" id="GO:0016787">
    <property type="term" value="F:hydrolase activity"/>
    <property type="evidence" value="ECO:0007669"/>
    <property type="project" value="UniProtKB-KW"/>
</dbReference>
<gene>
    <name evidence="2" type="ORF">M407DRAFT_30057</name>
</gene>
<dbReference type="AlphaFoldDB" id="A0A0C3PYE0"/>
<dbReference type="OrthoDB" id="2534923at2759"/>
<dbReference type="HOGENOM" id="CLU_817762_0_0_1"/>
<feature type="region of interest" description="Disordered" evidence="1">
    <location>
        <begin position="317"/>
        <end position="340"/>
    </location>
</feature>
<dbReference type="STRING" id="1051891.A0A0C3PYE0"/>
<protein>
    <submittedName>
        <fullName evidence="2">Glycoside hydrolase family 28 protein</fullName>
    </submittedName>
</protein>
<keyword evidence="3" id="KW-1185">Reference proteome</keyword>
<reference evidence="3" key="2">
    <citation type="submission" date="2015-01" db="EMBL/GenBank/DDBJ databases">
        <title>Evolutionary Origins and Diversification of the Mycorrhizal Mutualists.</title>
        <authorList>
            <consortium name="DOE Joint Genome Institute"/>
            <consortium name="Mycorrhizal Genomics Consortium"/>
            <person name="Kohler A."/>
            <person name="Kuo A."/>
            <person name="Nagy L.G."/>
            <person name="Floudas D."/>
            <person name="Copeland A."/>
            <person name="Barry K.W."/>
            <person name="Cichocki N."/>
            <person name="Veneault-Fourrey C."/>
            <person name="LaButti K."/>
            <person name="Lindquist E.A."/>
            <person name="Lipzen A."/>
            <person name="Lundell T."/>
            <person name="Morin E."/>
            <person name="Murat C."/>
            <person name="Riley R."/>
            <person name="Ohm R."/>
            <person name="Sun H."/>
            <person name="Tunlid A."/>
            <person name="Henrissat B."/>
            <person name="Grigoriev I.V."/>
            <person name="Hibbett D.S."/>
            <person name="Martin F."/>
        </authorList>
    </citation>
    <scope>NUCLEOTIDE SEQUENCE [LARGE SCALE GENOMIC DNA]</scope>
    <source>
        <strain evidence="3">MUT 4182</strain>
    </source>
</reference>
<feature type="region of interest" description="Disordered" evidence="1">
    <location>
        <begin position="22"/>
        <end position="89"/>
    </location>
</feature>
<feature type="compositionally biased region" description="Low complexity" evidence="1">
    <location>
        <begin position="47"/>
        <end position="78"/>
    </location>
</feature>
<feature type="compositionally biased region" description="Basic and acidic residues" evidence="1">
    <location>
        <begin position="22"/>
        <end position="34"/>
    </location>
</feature>
<dbReference type="Proteomes" id="UP000054248">
    <property type="component" value="Unassembled WGS sequence"/>
</dbReference>
<proteinExistence type="predicted"/>
<reference evidence="2 3" key="1">
    <citation type="submission" date="2014-04" db="EMBL/GenBank/DDBJ databases">
        <authorList>
            <consortium name="DOE Joint Genome Institute"/>
            <person name="Kuo A."/>
            <person name="Girlanda M."/>
            <person name="Perotto S."/>
            <person name="Kohler A."/>
            <person name="Nagy L.G."/>
            <person name="Floudas D."/>
            <person name="Copeland A."/>
            <person name="Barry K.W."/>
            <person name="Cichocki N."/>
            <person name="Veneault-Fourrey C."/>
            <person name="LaButti K."/>
            <person name="Lindquist E.A."/>
            <person name="Lipzen A."/>
            <person name="Lundell T."/>
            <person name="Morin E."/>
            <person name="Murat C."/>
            <person name="Sun H."/>
            <person name="Tunlid A."/>
            <person name="Henrissat B."/>
            <person name="Grigoriev I.V."/>
            <person name="Hibbett D.S."/>
            <person name="Martin F."/>
            <person name="Nordberg H.P."/>
            <person name="Cantor M.N."/>
            <person name="Hua S.X."/>
        </authorList>
    </citation>
    <scope>NUCLEOTIDE SEQUENCE [LARGE SCALE GENOMIC DNA]</scope>
    <source>
        <strain evidence="2 3">MUT 4182</strain>
    </source>
</reference>